<sequence length="331" mass="36246">MSDTAFFLLETAIKALVILAVIATLAGLGTYAERKVLAYMQRRIGPWMVGPAGVGQVVADMIKLFTKEDTVPAGANRFIFMIAPFISSAGAFAAMAPIPFLPEFTLFGHTVYPILSDIGIGVLFVLGASSTCVYGLLIGGLASYNKWSLLGSMRSVLQLISFEVINGLSLIPIVMMVGSLSIIDIVNAQSGGVGNWFIWTQPVCFIVFLIASFVECNRTPLCLTENDSELVGGCTTVYSGMRFGIFFIAEYANIITYSILMALIFLGGFNSMWFIPGGIMMILKASFFFFFFLWTRAAWPHLRADQLMWLCWKVLMPLSLAMIFITGLVLV</sequence>
<feature type="transmembrane region" description="Helical" evidence="5">
    <location>
        <begin position="307"/>
        <end position="330"/>
    </location>
</feature>
<dbReference type="GO" id="GO:0003954">
    <property type="term" value="F:NADH dehydrogenase activity"/>
    <property type="evidence" value="ECO:0007669"/>
    <property type="project" value="TreeGrafter"/>
</dbReference>
<dbReference type="OrthoDB" id="9803734at2"/>
<dbReference type="HAMAP" id="MF_01350">
    <property type="entry name" value="NDH1_NuoH"/>
    <property type="match status" value="1"/>
</dbReference>
<feature type="transmembrane region" description="Helical" evidence="5">
    <location>
        <begin position="44"/>
        <end position="66"/>
    </location>
</feature>
<keyword evidence="4 5" id="KW-0472">Membrane</keyword>
<reference evidence="7 8" key="1">
    <citation type="submission" date="2016-02" db="EMBL/GenBank/DDBJ databases">
        <authorList>
            <consortium name="Pathogen Informatics"/>
        </authorList>
    </citation>
    <scope>NUCLEOTIDE SEQUENCE [LARGE SCALE GENOMIC DNA]</scope>
    <source>
        <strain evidence="7 8">RC20</strain>
    </source>
</reference>
<keyword evidence="5 6" id="KW-0520">NAD</keyword>
<dbReference type="EMBL" id="FIZP01000001">
    <property type="protein sequence ID" value="CZE46065.1"/>
    <property type="molecule type" value="Genomic_DNA"/>
</dbReference>
<evidence type="ECO:0000313" key="8">
    <source>
        <dbReference type="Proteomes" id="UP000069632"/>
    </source>
</evidence>
<comment type="subcellular location">
    <subcellularLocation>
        <location evidence="5 6">Cell membrane</location>
        <topology evidence="5 6">Multi-pass membrane protein</topology>
    </subcellularLocation>
    <subcellularLocation>
        <location evidence="1">Membrane</location>
        <topology evidence="1">Multi-pass membrane protein</topology>
    </subcellularLocation>
</comment>
<comment type="similarity">
    <text evidence="5 6">Belongs to the complex I subunit 1 family.</text>
</comment>
<comment type="function">
    <text evidence="5">NDH-1 shuttles electrons from NADH, via FMN and iron-sulfur (Fe-S) centers, to quinones in the respiratory chain. The immediate electron acceptor for the enzyme in this species is believed to be ubiquinone. Couples the redox reaction to proton translocation (for every two electrons transferred, four hydrogen ions are translocated across the cytoplasmic membrane), and thus conserves the redox energy in a proton gradient. This subunit may bind ubiquinone.</text>
</comment>
<keyword evidence="5" id="KW-0830">Ubiquinone</keyword>
<proteinExistence type="inferred from homology"/>
<dbReference type="GO" id="GO:0009060">
    <property type="term" value="P:aerobic respiration"/>
    <property type="evidence" value="ECO:0007669"/>
    <property type="project" value="TreeGrafter"/>
</dbReference>
<dbReference type="GO" id="GO:0005886">
    <property type="term" value="C:plasma membrane"/>
    <property type="evidence" value="ECO:0007669"/>
    <property type="project" value="UniProtKB-SubCell"/>
</dbReference>
<dbReference type="EC" id="7.1.1.-" evidence="5"/>
<feature type="transmembrane region" description="Helical" evidence="5">
    <location>
        <begin position="156"/>
        <end position="176"/>
    </location>
</feature>
<dbReference type="AlphaFoldDB" id="A0A128ECA1"/>
<keyword evidence="8" id="KW-1185">Reference proteome</keyword>
<keyword evidence="5" id="KW-0874">Quinone</keyword>
<evidence type="ECO:0000256" key="4">
    <source>
        <dbReference type="ARBA" id="ARBA00023136"/>
    </source>
</evidence>
<feature type="transmembrane region" description="Helical" evidence="5">
    <location>
        <begin position="12"/>
        <end position="32"/>
    </location>
</feature>
<dbReference type="GO" id="GO:0016655">
    <property type="term" value="F:oxidoreductase activity, acting on NAD(P)H, quinone or similar compound as acceptor"/>
    <property type="evidence" value="ECO:0007669"/>
    <property type="project" value="UniProtKB-UniRule"/>
</dbReference>
<keyword evidence="5" id="KW-1278">Translocase</keyword>
<accession>A0A128ECA1</accession>
<dbReference type="InterPro" id="IPR018086">
    <property type="entry name" value="NADH_UbQ_OxRdtase_su1_CS"/>
</dbReference>
<dbReference type="RefSeq" id="WP_075493840.1">
    <property type="nucleotide sequence ID" value="NZ_CP053844.1"/>
</dbReference>
<keyword evidence="5" id="KW-1003">Cell membrane</keyword>
<gene>
    <name evidence="5 7" type="primary">nuoH</name>
    <name evidence="7" type="ORF">ERS672216_00175</name>
</gene>
<feature type="transmembrane region" description="Helical" evidence="5">
    <location>
        <begin position="196"/>
        <end position="214"/>
    </location>
</feature>
<evidence type="ECO:0000256" key="2">
    <source>
        <dbReference type="ARBA" id="ARBA00022692"/>
    </source>
</evidence>
<feature type="transmembrane region" description="Helical" evidence="5">
    <location>
        <begin position="273"/>
        <end position="295"/>
    </location>
</feature>
<dbReference type="GO" id="GO:0048038">
    <property type="term" value="F:quinone binding"/>
    <property type="evidence" value="ECO:0007669"/>
    <property type="project" value="UniProtKB-KW"/>
</dbReference>
<comment type="subunit">
    <text evidence="5">NDH-1 is composed of 14 different subunits. Subunits NuoA, H, J, K, L, M, N constitute the membrane sector of the complex.</text>
</comment>
<feature type="transmembrane region" description="Helical" evidence="5">
    <location>
        <begin position="245"/>
        <end position="267"/>
    </location>
</feature>
<evidence type="ECO:0000313" key="7">
    <source>
        <dbReference type="EMBL" id="CZE46065.1"/>
    </source>
</evidence>
<dbReference type="InterPro" id="IPR001694">
    <property type="entry name" value="NADH_UbQ_OxRdtase_su1/FPO"/>
</dbReference>
<name>A0A128ECA1_9BACT</name>
<evidence type="ECO:0000256" key="1">
    <source>
        <dbReference type="ARBA" id="ARBA00004141"/>
    </source>
</evidence>
<evidence type="ECO:0000256" key="3">
    <source>
        <dbReference type="ARBA" id="ARBA00022989"/>
    </source>
</evidence>
<dbReference type="NCBIfam" id="NF004741">
    <property type="entry name" value="PRK06076.1-2"/>
    <property type="match status" value="1"/>
</dbReference>
<keyword evidence="2 5" id="KW-0812">Transmembrane</keyword>
<feature type="transmembrane region" description="Helical" evidence="5">
    <location>
        <begin position="78"/>
        <end position="98"/>
    </location>
</feature>
<dbReference type="Proteomes" id="UP000069632">
    <property type="component" value="Unassembled WGS sequence"/>
</dbReference>
<evidence type="ECO:0000256" key="5">
    <source>
        <dbReference type="HAMAP-Rule" id="MF_01350"/>
    </source>
</evidence>
<organism evidence="7 8">
    <name type="scientific">Campylobacter geochelonis</name>
    <dbReference type="NCBI Taxonomy" id="1780362"/>
    <lineage>
        <taxon>Bacteria</taxon>
        <taxon>Pseudomonadati</taxon>
        <taxon>Campylobacterota</taxon>
        <taxon>Epsilonproteobacteria</taxon>
        <taxon>Campylobacterales</taxon>
        <taxon>Campylobacteraceae</taxon>
        <taxon>Campylobacter</taxon>
    </lineage>
</organism>
<protein>
    <recommendedName>
        <fullName evidence="5">NADH-quinone oxidoreductase subunit H</fullName>
        <ecNumber evidence="5">7.1.1.-</ecNumber>
    </recommendedName>
    <alternativeName>
        <fullName evidence="5">NADH dehydrogenase I subunit H</fullName>
    </alternativeName>
    <alternativeName>
        <fullName evidence="5">NDH-1 subunit H</fullName>
    </alternativeName>
</protein>
<evidence type="ECO:0000256" key="6">
    <source>
        <dbReference type="RuleBase" id="RU000471"/>
    </source>
</evidence>
<dbReference type="PANTHER" id="PTHR11432">
    <property type="entry name" value="NADH DEHYDROGENASE SUBUNIT 1"/>
    <property type="match status" value="1"/>
</dbReference>
<feature type="transmembrane region" description="Helical" evidence="5">
    <location>
        <begin position="118"/>
        <end position="144"/>
    </location>
</feature>
<dbReference type="PROSITE" id="PS00667">
    <property type="entry name" value="COMPLEX1_ND1_1"/>
    <property type="match status" value="1"/>
</dbReference>
<keyword evidence="3 5" id="KW-1133">Transmembrane helix</keyword>
<keyword evidence="7" id="KW-0560">Oxidoreductase</keyword>
<comment type="catalytic activity">
    <reaction evidence="5">
        <text>a quinone + NADH + 5 H(+)(in) = a quinol + NAD(+) + 4 H(+)(out)</text>
        <dbReference type="Rhea" id="RHEA:57888"/>
        <dbReference type="ChEBI" id="CHEBI:15378"/>
        <dbReference type="ChEBI" id="CHEBI:24646"/>
        <dbReference type="ChEBI" id="CHEBI:57540"/>
        <dbReference type="ChEBI" id="CHEBI:57945"/>
        <dbReference type="ChEBI" id="CHEBI:132124"/>
    </reaction>
</comment>
<dbReference type="PANTHER" id="PTHR11432:SF3">
    <property type="entry name" value="NADH-UBIQUINONE OXIDOREDUCTASE CHAIN 1"/>
    <property type="match status" value="1"/>
</dbReference>
<dbReference type="Pfam" id="PF00146">
    <property type="entry name" value="NADHdh"/>
    <property type="match status" value="1"/>
</dbReference>